<comment type="caution">
    <text evidence="1">The sequence shown here is derived from an EMBL/GenBank/DDBJ whole genome shotgun (WGS) entry which is preliminary data.</text>
</comment>
<dbReference type="AlphaFoldDB" id="A0A2T6B5D4"/>
<dbReference type="EMBL" id="QBKN01000003">
    <property type="protein sequence ID" value="PTX51278.1"/>
    <property type="molecule type" value="Genomic_DNA"/>
</dbReference>
<proteinExistence type="predicted"/>
<evidence type="ECO:0000313" key="1">
    <source>
        <dbReference type="EMBL" id="PTX51278.1"/>
    </source>
</evidence>
<protein>
    <submittedName>
        <fullName evidence="1">Uncharacterized protein</fullName>
    </submittedName>
</protein>
<reference evidence="1 2" key="1">
    <citation type="submission" date="2018-04" db="EMBL/GenBank/DDBJ databases">
        <title>Genomic Encyclopedia of Archaeal and Bacterial Type Strains, Phase II (KMG-II): from individual species to whole genera.</title>
        <authorList>
            <person name="Goeker M."/>
        </authorList>
    </citation>
    <scope>NUCLEOTIDE SEQUENCE [LARGE SCALE GENOMIC DNA]</scope>
    <source>
        <strain evidence="1 2">DSM 29329</strain>
    </source>
</reference>
<name>A0A2T6B5D4_9RHOB</name>
<organism evidence="1 2">
    <name type="scientific">Allosediminivita pacifica</name>
    <dbReference type="NCBI Taxonomy" id="1267769"/>
    <lineage>
        <taxon>Bacteria</taxon>
        <taxon>Pseudomonadati</taxon>
        <taxon>Pseudomonadota</taxon>
        <taxon>Alphaproteobacteria</taxon>
        <taxon>Rhodobacterales</taxon>
        <taxon>Paracoccaceae</taxon>
        <taxon>Allosediminivita</taxon>
    </lineage>
</organism>
<gene>
    <name evidence="1" type="ORF">C8N44_10321</name>
</gene>
<evidence type="ECO:0000313" key="2">
    <source>
        <dbReference type="Proteomes" id="UP000244069"/>
    </source>
</evidence>
<accession>A0A2T6B5D4</accession>
<dbReference type="Proteomes" id="UP000244069">
    <property type="component" value="Unassembled WGS sequence"/>
</dbReference>
<keyword evidence="2" id="KW-1185">Reference proteome</keyword>
<sequence>MPVDAPSTDALRRSIAPMFDEALSWTGLSEALRTRGYAVALREDHLVVLDRKGRMLCTAEDLGAPLTRLSRRLGPPLAGLAGNAYAPCRTVTRSG</sequence>